<dbReference type="Proteomes" id="UP001064027">
    <property type="component" value="Chromosome"/>
</dbReference>
<keyword evidence="1" id="KW-0418">Kinase</keyword>
<sequence>MSIKKRLILSNIGMIFIPIISLIIVELGVGYVFFYVLGKKPEGEDMQVFQTFRFGAMIVILFVTNGILTYFISRSILGPIKSLSMAAKKISEGNLDYSCASEQEDELGQLSNTFEEMRLKLKEASVVQQQYELNRQELIASISHDIKTPLTSIKGYVSGIQDGVADTPEKVNRYISKIEKNAHDMDALIDELFLYSKLDLEQIPFTFEKIKLDDYFQDFIEELSLTLEHDHGKAVLIHDPLKSYAVRADREKLNRVVMNITQNSLKYMDKSVKVIQVILSENNNEVQVEIKDNGSGIPKKDLSNIFDSFYRTDESRNSATGGTGLGLSIAKKIIGNHGGKIWAESEPGVGTSIYFTLKKVNEREENIDY</sequence>
<evidence type="ECO:0000313" key="2">
    <source>
        <dbReference type="Proteomes" id="UP001064027"/>
    </source>
</evidence>
<gene>
    <name evidence="1" type="ORF">N5C46_20565</name>
</gene>
<reference evidence="1" key="1">
    <citation type="submission" date="2022-09" db="EMBL/GenBank/DDBJ databases">
        <title>Complete genome sequence of Rossellomorea vietnamensis strain RL-WG62, a newly isolated PGPR with the potential for plant salinity stress alleviation.</title>
        <authorList>
            <person name="Ren L."/>
            <person name="Wang G."/>
            <person name="Hu H."/>
        </authorList>
    </citation>
    <scope>NUCLEOTIDE SEQUENCE</scope>
    <source>
        <strain evidence="1">RL-WG62</strain>
    </source>
</reference>
<name>A0ACD4C5U5_9BACI</name>
<evidence type="ECO:0000313" key="1">
    <source>
        <dbReference type="EMBL" id="UXH44001.1"/>
    </source>
</evidence>
<keyword evidence="2" id="KW-1185">Reference proteome</keyword>
<keyword evidence="1" id="KW-0808">Transferase</keyword>
<organism evidence="1 2">
    <name type="scientific">Rossellomorea vietnamensis</name>
    <dbReference type="NCBI Taxonomy" id="218284"/>
    <lineage>
        <taxon>Bacteria</taxon>
        <taxon>Bacillati</taxon>
        <taxon>Bacillota</taxon>
        <taxon>Bacilli</taxon>
        <taxon>Bacillales</taxon>
        <taxon>Bacillaceae</taxon>
        <taxon>Rossellomorea</taxon>
    </lineage>
</organism>
<accession>A0ACD4C5U5</accession>
<proteinExistence type="predicted"/>
<dbReference type="EMBL" id="CP104558">
    <property type="protein sequence ID" value="UXH44001.1"/>
    <property type="molecule type" value="Genomic_DNA"/>
</dbReference>
<protein>
    <submittedName>
        <fullName evidence="1">HAMP domain-containing histidine kinase</fullName>
    </submittedName>
</protein>